<dbReference type="Proteomes" id="UP000472277">
    <property type="component" value="Chromosome 24"/>
</dbReference>
<dbReference type="Ensembl" id="ENSSTUT00000011493.1">
    <property type="protein sequence ID" value="ENSSTUP00000010814.1"/>
    <property type="gene ID" value="ENSSTUG00000005196.1"/>
</dbReference>
<dbReference type="AlphaFoldDB" id="A0A673WFM7"/>
<organism evidence="1 2">
    <name type="scientific">Salmo trutta</name>
    <name type="common">Brown trout</name>
    <dbReference type="NCBI Taxonomy" id="8032"/>
    <lineage>
        <taxon>Eukaryota</taxon>
        <taxon>Metazoa</taxon>
        <taxon>Chordata</taxon>
        <taxon>Craniata</taxon>
        <taxon>Vertebrata</taxon>
        <taxon>Euteleostomi</taxon>
        <taxon>Actinopterygii</taxon>
        <taxon>Neopterygii</taxon>
        <taxon>Teleostei</taxon>
        <taxon>Protacanthopterygii</taxon>
        <taxon>Salmoniformes</taxon>
        <taxon>Salmonidae</taxon>
        <taxon>Salmoninae</taxon>
        <taxon>Salmo</taxon>
    </lineage>
</organism>
<keyword evidence="2" id="KW-1185">Reference proteome</keyword>
<evidence type="ECO:0000313" key="1">
    <source>
        <dbReference type="Ensembl" id="ENSSTUP00000010814.1"/>
    </source>
</evidence>
<sequence length="87" mass="9685">MQNVLSPTQCCVFLIDTSASMNQRTHLDFQEGTLRGRDPVSRGEPVHLEDVPLGIKTGWKESHATFTTETAFDLLNLSRLVSGIKQL</sequence>
<name>A0A673WFM7_SALTR</name>
<accession>A0A673WFM7</accession>
<protein>
    <recommendedName>
        <fullName evidence="3">VWFA domain-containing protein</fullName>
    </recommendedName>
</protein>
<reference evidence="1" key="1">
    <citation type="submission" date="2025-08" db="UniProtKB">
        <authorList>
            <consortium name="Ensembl"/>
        </authorList>
    </citation>
    <scope>IDENTIFICATION</scope>
</reference>
<dbReference type="InParanoid" id="A0A673WFM7"/>
<evidence type="ECO:0000313" key="2">
    <source>
        <dbReference type="Proteomes" id="UP000472277"/>
    </source>
</evidence>
<evidence type="ECO:0008006" key="3">
    <source>
        <dbReference type="Google" id="ProtNLM"/>
    </source>
</evidence>
<proteinExistence type="predicted"/>
<reference evidence="1" key="2">
    <citation type="submission" date="2025-09" db="UniProtKB">
        <authorList>
            <consortium name="Ensembl"/>
        </authorList>
    </citation>
    <scope>IDENTIFICATION</scope>
</reference>